<evidence type="ECO:0000256" key="7">
    <source>
        <dbReference type="SAM" id="MobiDB-lite"/>
    </source>
</evidence>
<dbReference type="Gene3D" id="1.10.1370.30">
    <property type="match status" value="2"/>
</dbReference>
<evidence type="ECO:0000259" key="8">
    <source>
        <dbReference type="PROSITE" id="PS50030"/>
    </source>
</evidence>
<dbReference type="GO" id="GO:0006508">
    <property type="term" value="P:proteolysis"/>
    <property type="evidence" value="ECO:0007669"/>
    <property type="project" value="UniProtKB-KW"/>
</dbReference>
<dbReference type="SUPFAM" id="SSF54171">
    <property type="entry name" value="DNA-binding domain"/>
    <property type="match status" value="1"/>
</dbReference>
<dbReference type="InterPro" id="IPR045090">
    <property type="entry name" value="Pept_M3A_M3B"/>
</dbReference>
<reference evidence="10" key="1">
    <citation type="submission" date="2021-11" db="EMBL/GenBank/DDBJ databases">
        <authorList>
            <consortium name="Genoscope - CEA"/>
            <person name="William W."/>
        </authorList>
    </citation>
    <scope>NUCLEOTIDE SEQUENCE</scope>
</reference>
<dbReference type="InterPro" id="IPR015940">
    <property type="entry name" value="UBA"/>
</dbReference>
<feature type="domain" description="UBA" evidence="8">
    <location>
        <begin position="166"/>
        <end position="200"/>
    </location>
</feature>
<evidence type="ECO:0000256" key="6">
    <source>
        <dbReference type="RuleBase" id="RU003435"/>
    </source>
</evidence>
<evidence type="ECO:0000256" key="3">
    <source>
        <dbReference type="ARBA" id="ARBA00022801"/>
    </source>
</evidence>
<evidence type="ECO:0000256" key="5">
    <source>
        <dbReference type="ARBA" id="ARBA00023049"/>
    </source>
</evidence>
<dbReference type="SUPFAM" id="SSF55486">
    <property type="entry name" value="Metalloproteases ('zincins'), catalytic domain"/>
    <property type="match status" value="1"/>
</dbReference>
<dbReference type="PANTHER" id="PTHR11804:SF84">
    <property type="entry name" value="SACCHAROLYSIN"/>
    <property type="match status" value="1"/>
</dbReference>
<feature type="domain" description="MBD" evidence="9">
    <location>
        <begin position="1128"/>
        <end position="1194"/>
    </location>
</feature>
<dbReference type="Gene3D" id="1.10.8.10">
    <property type="entry name" value="DNA helicase RuvA subunit, C-terminal domain"/>
    <property type="match status" value="1"/>
</dbReference>
<keyword evidence="4 6" id="KW-0862">Zinc</keyword>
<dbReference type="InterPro" id="IPR001567">
    <property type="entry name" value="Pept_M3A_M3B_dom"/>
</dbReference>
<dbReference type="PROSITE" id="PS50030">
    <property type="entry name" value="UBA"/>
    <property type="match status" value="1"/>
</dbReference>
<dbReference type="Gene3D" id="3.30.890.10">
    <property type="entry name" value="Methyl-cpg-binding Protein 2, Chain A"/>
    <property type="match status" value="1"/>
</dbReference>
<accession>A0A8J2WZ38</accession>
<evidence type="ECO:0000256" key="1">
    <source>
        <dbReference type="ARBA" id="ARBA00022670"/>
    </source>
</evidence>
<dbReference type="Pfam" id="PF01432">
    <property type="entry name" value="Peptidase_M3"/>
    <property type="match status" value="1"/>
</dbReference>
<dbReference type="PANTHER" id="PTHR11804">
    <property type="entry name" value="PROTEASE M3 THIMET OLIGOPEPTIDASE-RELATED"/>
    <property type="match status" value="1"/>
</dbReference>
<feature type="region of interest" description="Disordered" evidence="7">
    <location>
        <begin position="1354"/>
        <end position="1376"/>
    </location>
</feature>
<evidence type="ECO:0000256" key="2">
    <source>
        <dbReference type="ARBA" id="ARBA00022723"/>
    </source>
</evidence>
<name>A0A8J2WZ38_9STRA</name>
<keyword evidence="2 6" id="KW-0479">Metal-binding</keyword>
<dbReference type="Proteomes" id="UP000789595">
    <property type="component" value="Unassembled WGS sequence"/>
</dbReference>
<keyword evidence="5 6" id="KW-0482">Metalloprotease</keyword>
<keyword evidence="3 6" id="KW-0378">Hydrolase</keyword>
<dbReference type="EMBL" id="CAKKNE010000002">
    <property type="protein sequence ID" value="CAH0367556.1"/>
    <property type="molecule type" value="Genomic_DNA"/>
</dbReference>
<feature type="compositionally biased region" description="Basic and acidic residues" evidence="7">
    <location>
        <begin position="67"/>
        <end position="78"/>
    </location>
</feature>
<dbReference type="InterPro" id="IPR016177">
    <property type="entry name" value="DNA-bd_dom_sf"/>
</dbReference>
<sequence length="1397" mass="155791">MEALVNSLDTAALSREQLEAEVTRLRSENGQLRMDTDDPFQLLRDLPEDEPRPSPSKFNRGKASASGERRASTARREPLGPPPPRRGTLDITKFFAPDEAARYRRCADKGAAEAAVRAARAAEKERAKPPDVIGEWAARHPSSGEIAQLGGEMVAAVSRGTTSLPLDQLVQMGFERGAAAATLVACSNDVAQAATLLTEASEMARIKREEHLRRDKTWRKRGQYEAKQAGLDHKGPQHVAALALTQPTIPLALLEAPSVDCVWDFIEQTNQEYDRLHEAYERQFWGERMALSSSDYSPENESASKEALEAFLRDSDRLAKCHSLKEGLFTTERQKRILDGFVRVFDAYQMDPAAVSMRSDCVPLERALTEARKALILSVDGPKSAPQLRTLLRTSADENTRERAWKELRKVGPCIADGLCALVKRRNAMARALGFEDFYDYKVSKTEGFGKKKLFGMLDALRDGTTTLNDRARASLSEDDRKPWNVSRATSGDEAQLDAYFPFGKALEAWGRSFAQMGIRYRGSTMTLDLLERQNKYSNGFCHWPRCAYVRRDHSLRPSSTNFTSLCDPLQTGSGRVALKTRVPVLMHEAGHAAHFANVAQESPLFAQERAPTSIAYAETQAMFLDSLVSDASWRCRYALNASGERLPFALHEADLRSRHPYQVFQLRALLAVPYFEKALYEHADLTPESIIALADQVEHDIVGGLAPRPLLSVPHILRDESSCYYHGYVLAEMAVQQTRRHFGSSIVDNPSVGEALTQAYWRPGNTADFFELVEKLTHEPLSGNAWISSLNRDVDELVASERRAYDDAIVTREDVDLDMRIRIVDGDDVIADSDECGSFLATCRVFEAYLEKRYGDGMDRGHVMKETIVQREEVPVEEPRRKRSAAIAWGLDRPDKASVIITKVGYDMVESFHIEMTEGDTLEQGGRIKGETVSSVKPFRAYKRPKPTDRTEWTRWNNDQELLIGRGEDTQPEEWRFKFAWRGCDFVVAGPSCLDRRRKKFQEDSEKKRLRALPKRIRTLGDAATDAFLNGDMQRAADLRTVRSSLVEEHASLKEKHPSDKLLKKLKAINARIDMVSKPIGGAVKGGYGDQARFCGRSLLPLFDERDKLEGQLAERLGLKRKIPELRDRSGLEAKMASDGWTTEESMREDNGRVDRFYLSPSGGKKLRSILEVARHAYPEFLVEPVKSDEGGPALWHGRAGPVVPLAAPAVPQGGRVRKQPRLQTGPAPAQLRLATRQGGVALGPATALPAWREAGLLRTASGYNPLVRLPKSVLPKSLFPSVELPPSKWRPGMRVVVPARAFGEEWALENPGDYPGTIVELDEECAAGRTWLVDYEDGPTSTDEAFFVEAPSPMEEDEASEAPAAPPDPAYQDLPLCRDEGEALLRGALQDLMEL</sequence>
<dbReference type="GO" id="GO:0003677">
    <property type="term" value="F:DNA binding"/>
    <property type="evidence" value="ECO:0007669"/>
    <property type="project" value="InterPro"/>
</dbReference>
<comment type="similarity">
    <text evidence="6">Belongs to the peptidase M3 family.</text>
</comment>
<protein>
    <recommendedName>
        <fullName evidence="12">UBA domain-containing protein</fullName>
    </recommendedName>
</protein>
<feature type="region of interest" description="Disordered" evidence="7">
    <location>
        <begin position="24"/>
        <end position="91"/>
    </location>
</feature>
<comment type="cofactor">
    <cofactor evidence="6">
        <name>Zn(2+)</name>
        <dbReference type="ChEBI" id="CHEBI:29105"/>
    </cofactor>
    <text evidence="6">Binds 1 zinc ion.</text>
</comment>
<dbReference type="OrthoDB" id="534666at2759"/>
<keyword evidence="1 6" id="KW-0645">Protease</keyword>
<dbReference type="GO" id="GO:0006518">
    <property type="term" value="P:peptide metabolic process"/>
    <property type="evidence" value="ECO:0007669"/>
    <property type="project" value="TreeGrafter"/>
</dbReference>
<evidence type="ECO:0000313" key="11">
    <source>
        <dbReference type="Proteomes" id="UP000789595"/>
    </source>
</evidence>
<evidence type="ECO:0008006" key="12">
    <source>
        <dbReference type="Google" id="ProtNLM"/>
    </source>
</evidence>
<dbReference type="InterPro" id="IPR009060">
    <property type="entry name" value="UBA-like_sf"/>
</dbReference>
<dbReference type="GO" id="GO:0046872">
    <property type="term" value="F:metal ion binding"/>
    <property type="evidence" value="ECO:0007669"/>
    <property type="project" value="UniProtKB-UniRule"/>
</dbReference>
<evidence type="ECO:0000259" key="9">
    <source>
        <dbReference type="PROSITE" id="PS50982"/>
    </source>
</evidence>
<dbReference type="SUPFAM" id="SSF46934">
    <property type="entry name" value="UBA-like"/>
    <property type="match status" value="1"/>
</dbReference>
<keyword evidence="11" id="KW-1185">Reference proteome</keyword>
<comment type="caution">
    <text evidence="10">The sequence shown here is derived from an EMBL/GenBank/DDBJ whole genome shotgun (WGS) entry which is preliminary data.</text>
</comment>
<dbReference type="GO" id="GO:0004222">
    <property type="term" value="F:metalloendopeptidase activity"/>
    <property type="evidence" value="ECO:0007669"/>
    <property type="project" value="InterPro"/>
</dbReference>
<dbReference type="CDD" id="cd14291">
    <property type="entry name" value="UBA1_NUB1_like"/>
    <property type="match status" value="1"/>
</dbReference>
<evidence type="ECO:0000256" key="4">
    <source>
        <dbReference type="ARBA" id="ARBA00022833"/>
    </source>
</evidence>
<gene>
    <name evidence="10" type="ORF">PECAL_2P05810</name>
</gene>
<proteinExistence type="inferred from homology"/>
<dbReference type="PROSITE" id="PS50982">
    <property type="entry name" value="MBD"/>
    <property type="match status" value="1"/>
</dbReference>
<dbReference type="InterPro" id="IPR001739">
    <property type="entry name" value="Methyl_CpG_DNA-bd"/>
</dbReference>
<organism evidence="10 11">
    <name type="scientific">Pelagomonas calceolata</name>
    <dbReference type="NCBI Taxonomy" id="35677"/>
    <lineage>
        <taxon>Eukaryota</taxon>
        <taxon>Sar</taxon>
        <taxon>Stramenopiles</taxon>
        <taxon>Ochrophyta</taxon>
        <taxon>Pelagophyceae</taxon>
        <taxon>Pelagomonadales</taxon>
        <taxon>Pelagomonadaceae</taxon>
        <taxon>Pelagomonas</taxon>
    </lineage>
</organism>
<evidence type="ECO:0000313" key="10">
    <source>
        <dbReference type="EMBL" id="CAH0367556.1"/>
    </source>
</evidence>